<dbReference type="AlphaFoldDB" id="A0A4Q7EFV1"/>
<gene>
    <name evidence="1" type="ORF">C3B51_11935</name>
</gene>
<accession>A0A4Q7EFV1</accession>
<evidence type="ECO:0008006" key="3">
    <source>
        <dbReference type="Google" id="ProtNLM"/>
    </source>
</evidence>
<reference evidence="1 2" key="1">
    <citation type="submission" date="2018-01" db="EMBL/GenBank/DDBJ databases">
        <title>Co-occurrence of chitin degradation, pigmentation and bioactivity in marine Pseudoalteromonas.</title>
        <authorList>
            <person name="Paulsen S."/>
            <person name="Gram L."/>
            <person name="Machado H."/>
        </authorList>
    </citation>
    <scope>NUCLEOTIDE SEQUENCE [LARGE SCALE GENOMIC DNA]</scope>
    <source>
        <strain evidence="1 2">S1946</strain>
    </source>
</reference>
<comment type="caution">
    <text evidence="1">The sequence shown here is derived from an EMBL/GenBank/DDBJ whole genome shotgun (WGS) entry which is preliminary data.</text>
</comment>
<name>A0A4Q7EFV1_9GAMM</name>
<proteinExistence type="predicted"/>
<dbReference type="Proteomes" id="UP000292345">
    <property type="component" value="Unassembled WGS sequence"/>
</dbReference>
<sequence length="94" mass="10844">MVDIDGLFVKLDDATKAIEQEEYGKAQEGIVAISELLHAIEQHQWVEHQEKMVRFEQAFRTLLTQVAQAKEQTKDQLGTFRRNTGKLKAYRANL</sequence>
<organism evidence="1 2">
    <name type="scientific">Pseudoalteromonas rubra</name>
    <dbReference type="NCBI Taxonomy" id="43658"/>
    <lineage>
        <taxon>Bacteria</taxon>
        <taxon>Pseudomonadati</taxon>
        <taxon>Pseudomonadota</taxon>
        <taxon>Gammaproteobacteria</taxon>
        <taxon>Alteromonadales</taxon>
        <taxon>Pseudoalteromonadaceae</taxon>
        <taxon>Pseudoalteromonas</taxon>
    </lineage>
</organism>
<evidence type="ECO:0000313" key="1">
    <source>
        <dbReference type="EMBL" id="RZM80266.1"/>
    </source>
</evidence>
<dbReference type="RefSeq" id="WP_125720736.1">
    <property type="nucleotide sequence ID" value="NZ_PPUZ01000032.1"/>
</dbReference>
<evidence type="ECO:0000313" key="2">
    <source>
        <dbReference type="Proteomes" id="UP000292345"/>
    </source>
</evidence>
<dbReference type="EMBL" id="PPUZ01000032">
    <property type="protein sequence ID" value="RZM80266.1"/>
    <property type="molecule type" value="Genomic_DNA"/>
</dbReference>
<protein>
    <recommendedName>
        <fullName evidence="3">Flagellar protein FliT</fullName>
    </recommendedName>
</protein>